<dbReference type="Pfam" id="PF03401">
    <property type="entry name" value="TctC"/>
    <property type="match status" value="1"/>
</dbReference>
<accession>A0A261VRU4</accession>
<proteinExistence type="inferred from homology"/>
<organism evidence="3 4">
    <name type="scientific">Bordetella genomosp. 2</name>
    <dbReference type="NCBI Taxonomy" id="1983456"/>
    <lineage>
        <taxon>Bacteria</taxon>
        <taxon>Pseudomonadati</taxon>
        <taxon>Pseudomonadota</taxon>
        <taxon>Betaproteobacteria</taxon>
        <taxon>Burkholderiales</taxon>
        <taxon>Alcaligenaceae</taxon>
        <taxon>Bordetella</taxon>
    </lineage>
</organism>
<reference evidence="4" key="1">
    <citation type="submission" date="2017-05" db="EMBL/GenBank/DDBJ databases">
        <title>Complete and WGS of Bordetella genogroups.</title>
        <authorList>
            <person name="Spilker T."/>
            <person name="Lipuma J."/>
        </authorList>
    </citation>
    <scope>NUCLEOTIDE SEQUENCE [LARGE SCALE GENOMIC DNA]</scope>
    <source>
        <strain evidence="4">AU8256</strain>
    </source>
</reference>
<protein>
    <submittedName>
        <fullName evidence="3">ABC transporter substrate-binding protein</fullName>
    </submittedName>
</protein>
<evidence type="ECO:0000313" key="3">
    <source>
        <dbReference type="EMBL" id="OZI76310.1"/>
    </source>
</evidence>
<keyword evidence="4" id="KW-1185">Reference proteome</keyword>
<dbReference type="Proteomes" id="UP000215633">
    <property type="component" value="Unassembled WGS sequence"/>
</dbReference>
<dbReference type="PANTHER" id="PTHR42928">
    <property type="entry name" value="TRICARBOXYLATE-BINDING PROTEIN"/>
    <property type="match status" value="1"/>
</dbReference>
<dbReference type="Gene3D" id="3.40.190.10">
    <property type="entry name" value="Periplasmic binding protein-like II"/>
    <property type="match status" value="1"/>
</dbReference>
<dbReference type="InterPro" id="IPR042100">
    <property type="entry name" value="Bug_dom1"/>
</dbReference>
<evidence type="ECO:0000256" key="1">
    <source>
        <dbReference type="ARBA" id="ARBA00006987"/>
    </source>
</evidence>
<dbReference type="AlphaFoldDB" id="A0A261VRU4"/>
<comment type="similarity">
    <text evidence="1">Belongs to the UPF0065 (bug) family.</text>
</comment>
<dbReference type="PANTHER" id="PTHR42928:SF5">
    <property type="entry name" value="BLR1237 PROTEIN"/>
    <property type="match status" value="1"/>
</dbReference>
<evidence type="ECO:0000313" key="4">
    <source>
        <dbReference type="Proteomes" id="UP000215633"/>
    </source>
</evidence>
<dbReference type="EMBL" id="NEVT01000006">
    <property type="protein sequence ID" value="OZI76310.1"/>
    <property type="molecule type" value="Genomic_DNA"/>
</dbReference>
<feature type="signal peptide" evidence="2">
    <location>
        <begin position="1"/>
        <end position="26"/>
    </location>
</feature>
<dbReference type="Gene3D" id="3.40.190.150">
    <property type="entry name" value="Bordetella uptake gene, domain 1"/>
    <property type="match status" value="1"/>
</dbReference>
<name>A0A261VRU4_9BORD</name>
<gene>
    <name evidence="3" type="ORF">CAL24_14260</name>
</gene>
<dbReference type="RefSeq" id="WP_028353928.1">
    <property type="nucleotide sequence ID" value="NZ_NEVT01000006.1"/>
</dbReference>
<dbReference type="CDD" id="cd13578">
    <property type="entry name" value="PBP2_Bug27"/>
    <property type="match status" value="1"/>
</dbReference>
<dbReference type="PIRSF" id="PIRSF017082">
    <property type="entry name" value="YflP"/>
    <property type="match status" value="1"/>
</dbReference>
<dbReference type="SUPFAM" id="SSF53850">
    <property type="entry name" value="Periplasmic binding protein-like II"/>
    <property type="match status" value="1"/>
</dbReference>
<comment type="caution">
    <text evidence="3">The sequence shown here is derived from an EMBL/GenBank/DDBJ whole genome shotgun (WGS) entry which is preliminary data.</text>
</comment>
<keyword evidence="2" id="KW-0732">Signal</keyword>
<feature type="chain" id="PRO_5013397270" evidence="2">
    <location>
        <begin position="27"/>
        <end position="324"/>
    </location>
</feature>
<evidence type="ECO:0000256" key="2">
    <source>
        <dbReference type="SAM" id="SignalP"/>
    </source>
</evidence>
<dbReference type="InterPro" id="IPR005064">
    <property type="entry name" value="BUG"/>
</dbReference>
<sequence length="324" mass="34385">MTFSARKFLGPLALAAAALLPWTAQAAWPEKPITIIVPWAAGGSTDILARLLSEHMTQSLGQPVVVENRSGASGNIGSAQVARAAPDGYTLLVGSMSTHTMNQAMYSSMPFDGVKDFTPIAELALVTNTMVVNPSLPVDSVAEFIEYAKARPDQIAYASAGAGSTNHLSAALFEKATGIRMLHIPYRGGAPAVMDTVADRTQLLFSAGTQTLPHVQVGKLKLLAVTESRRSPLLPDVPTVAETLPGYELAVWYGAFGPAGMDPALVERLNKEINAVLAKPEVIKKMGDMGVEVLQTTPAEFAETLSRDADKYGKLVRDLGITLQ</sequence>